<accession>A0A3Q2VGE2</accession>
<evidence type="ECO:0000313" key="4">
    <source>
        <dbReference type="Proteomes" id="UP000264840"/>
    </source>
</evidence>
<keyword evidence="1" id="KW-0812">Transmembrane</keyword>
<dbReference type="AlphaFoldDB" id="A0A3Q2VGE2"/>
<feature type="chain" id="PRO_5018710331" evidence="2">
    <location>
        <begin position="21"/>
        <end position="220"/>
    </location>
</feature>
<evidence type="ECO:0000256" key="2">
    <source>
        <dbReference type="SAM" id="SignalP"/>
    </source>
</evidence>
<keyword evidence="1" id="KW-1133">Transmembrane helix</keyword>
<feature type="transmembrane region" description="Helical" evidence="1">
    <location>
        <begin position="175"/>
        <end position="193"/>
    </location>
</feature>
<protein>
    <submittedName>
        <fullName evidence="3">Si:dkey-74k8.3</fullName>
    </submittedName>
</protein>
<keyword evidence="2" id="KW-0732">Signal</keyword>
<dbReference type="Proteomes" id="UP000264840">
    <property type="component" value="Unplaced"/>
</dbReference>
<dbReference type="OMA" id="VFKVILM"/>
<keyword evidence="1" id="KW-0472">Membrane</keyword>
<reference evidence="3" key="2">
    <citation type="submission" date="2025-09" db="UniProtKB">
        <authorList>
            <consortium name="Ensembl"/>
        </authorList>
    </citation>
    <scope>IDENTIFICATION</scope>
</reference>
<dbReference type="PANTHER" id="PTHR14550">
    <property type="entry name" value="TRANSMEMBRANE PROTEIN 109"/>
    <property type="match status" value="1"/>
</dbReference>
<sequence>MARVFLTICVLALGLTVAWAGAEARAEQAKADSPSVVTLRTVFTGTCQEIHRYAESLVGTSVIRSAAEFFEMVIRFLAEGAASGLNVIAVYVTEILRVTGFDATLKLPHFTPEGVTAVAQWGLVALIGYWLLSIVLRLLIGAIKQVFWIIKTVLGLWLFGLIVTDKQASADTTAVRLAGLVLVCVFLTLLTSSSEKSFVVEDRLRRLEGRVNAVESKKKE</sequence>
<feature type="signal peptide" evidence="2">
    <location>
        <begin position="1"/>
        <end position="20"/>
    </location>
</feature>
<feature type="transmembrane region" description="Helical" evidence="1">
    <location>
        <begin position="146"/>
        <end position="163"/>
    </location>
</feature>
<proteinExistence type="predicted"/>
<dbReference type="GO" id="GO:0071480">
    <property type="term" value="P:cellular response to gamma radiation"/>
    <property type="evidence" value="ECO:0007669"/>
    <property type="project" value="InterPro"/>
</dbReference>
<evidence type="ECO:0000313" key="3">
    <source>
        <dbReference type="Ensembl" id="ENSHBUP00000006898.1"/>
    </source>
</evidence>
<dbReference type="GeneTree" id="ENSGT00510000052596"/>
<feature type="transmembrane region" description="Helical" evidence="1">
    <location>
        <begin position="118"/>
        <end position="139"/>
    </location>
</feature>
<keyword evidence="4" id="KW-1185">Reference proteome</keyword>
<dbReference type="GO" id="GO:0042771">
    <property type="term" value="P:intrinsic apoptotic signaling pathway in response to DNA damage by p53 class mediator"/>
    <property type="evidence" value="ECO:0007669"/>
    <property type="project" value="TreeGrafter"/>
</dbReference>
<dbReference type="GeneID" id="102298260"/>
<organism evidence="3 4">
    <name type="scientific">Haplochromis burtoni</name>
    <name type="common">Burton's mouthbrooder</name>
    <name type="synonym">Chromis burtoni</name>
    <dbReference type="NCBI Taxonomy" id="8153"/>
    <lineage>
        <taxon>Eukaryota</taxon>
        <taxon>Metazoa</taxon>
        <taxon>Chordata</taxon>
        <taxon>Craniata</taxon>
        <taxon>Vertebrata</taxon>
        <taxon>Euteleostomi</taxon>
        <taxon>Actinopterygii</taxon>
        <taxon>Neopterygii</taxon>
        <taxon>Teleostei</taxon>
        <taxon>Neoteleostei</taxon>
        <taxon>Acanthomorphata</taxon>
        <taxon>Ovalentaria</taxon>
        <taxon>Cichlomorphae</taxon>
        <taxon>Cichliformes</taxon>
        <taxon>Cichlidae</taxon>
        <taxon>African cichlids</taxon>
        <taxon>Pseudocrenilabrinae</taxon>
        <taxon>Haplochromini</taxon>
        <taxon>Haplochromis</taxon>
    </lineage>
</organism>
<evidence type="ECO:0000256" key="1">
    <source>
        <dbReference type="SAM" id="Phobius"/>
    </source>
</evidence>
<name>A0A3Q2VGE2_HAPBU</name>
<dbReference type="PANTHER" id="PTHR14550:SF2">
    <property type="entry name" value="TRANSMEMBRANE PROTEIN 109"/>
    <property type="match status" value="1"/>
</dbReference>
<dbReference type="Pfam" id="PF14965">
    <property type="entry name" value="BRI3BP"/>
    <property type="match status" value="1"/>
</dbReference>
<reference evidence="3" key="1">
    <citation type="submission" date="2025-08" db="UniProtKB">
        <authorList>
            <consortium name="Ensembl"/>
        </authorList>
    </citation>
    <scope>IDENTIFICATION</scope>
</reference>
<dbReference type="InterPro" id="IPR039492">
    <property type="entry name" value="TMEM109"/>
</dbReference>
<dbReference type="RefSeq" id="XP_005937817.1">
    <property type="nucleotide sequence ID" value="XM_005937755.3"/>
</dbReference>
<dbReference type="Ensembl" id="ENSHBUT00000004536.1">
    <property type="protein sequence ID" value="ENSHBUP00000006898.1"/>
    <property type="gene ID" value="ENSHBUG00000008375.1"/>
</dbReference>